<dbReference type="Gene3D" id="3.30.300.20">
    <property type="match status" value="1"/>
</dbReference>
<gene>
    <name evidence="1" type="ORF">AIOL_003512</name>
</gene>
<organism evidence="1 2">
    <name type="scientific">Candidatus Rhodobacter oscarellae</name>
    <dbReference type="NCBI Taxonomy" id="1675527"/>
    <lineage>
        <taxon>Bacteria</taxon>
        <taxon>Pseudomonadati</taxon>
        <taxon>Pseudomonadota</taxon>
        <taxon>Alphaproteobacteria</taxon>
        <taxon>Rhodobacterales</taxon>
        <taxon>Rhodobacter group</taxon>
        <taxon>Rhodobacter</taxon>
    </lineage>
</organism>
<evidence type="ECO:0000313" key="1">
    <source>
        <dbReference type="EMBL" id="KMW58535.1"/>
    </source>
</evidence>
<dbReference type="InterPro" id="IPR036102">
    <property type="entry name" value="OsmC/Ohrsf"/>
</dbReference>
<dbReference type="AlphaFoldDB" id="A0A0J9E6Z0"/>
<dbReference type="PANTHER" id="PTHR35368">
    <property type="entry name" value="HYDROPEROXIDE REDUCTASE"/>
    <property type="match status" value="1"/>
</dbReference>
<dbReference type="InterPro" id="IPR052924">
    <property type="entry name" value="OsmC/Ohr_hydroprdx_reductase"/>
</dbReference>
<sequence>MAIRQKTHMTIKLSGQGASHSRADIAVDGLDVVIDEPAVRGGTGMGPSPTATAYSALIGCTNVIGNKCAASLGVAIGHLSFEMEVDFDRRGVLLMEEVDVPFTAIRLAVTADGPCSDGELQRVALETEKFCPISKLYEKAGTDLTVTWSKG</sequence>
<evidence type="ECO:0000313" key="2">
    <source>
        <dbReference type="Proteomes" id="UP000037178"/>
    </source>
</evidence>
<dbReference type="PANTHER" id="PTHR35368:SF1">
    <property type="entry name" value="HYDROPEROXIDE REDUCTASE"/>
    <property type="match status" value="1"/>
</dbReference>
<dbReference type="STRING" id="1675527.AIOL_003512"/>
<keyword evidence="2" id="KW-1185">Reference proteome</keyword>
<dbReference type="SUPFAM" id="SSF82784">
    <property type="entry name" value="OsmC-like"/>
    <property type="match status" value="1"/>
</dbReference>
<dbReference type="OrthoDB" id="1433018at2"/>
<dbReference type="Pfam" id="PF02566">
    <property type="entry name" value="OsmC"/>
    <property type="match status" value="1"/>
</dbReference>
<dbReference type="InterPro" id="IPR015946">
    <property type="entry name" value="KH_dom-like_a/b"/>
</dbReference>
<protein>
    <submittedName>
        <fullName evidence="1">OsmC family protein</fullName>
    </submittedName>
</protein>
<accession>A0A0J9E6Z0</accession>
<dbReference type="Proteomes" id="UP000037178">
    <property type="component" value="Unassembled WGS sequence"/>
</dbReference>
<comment type="caution">
    <text evidence="1">The sequence shown here is derived from an EMBL/GenBank/DDBJ whole genome shotgun (WGS) entry which is preliminary data.</text>
</comment>
<proteinExistence type="predicted"/>
<dbReference type="InterPro" id="IPR003718">
    <property type="entry name" value="OsmC/Ohr_fam"/>
</dbReference>
<dbReference type="RefSeq" id="WP_049644130.1">
    <property type="nucleotide sequence ID" value="NZ_LFTY01000002.1"/>
</dbReference>
<reference evidence="1 2" key="1">
    <citation type="submission" date="2015-06" db="EMBL/GenBank/DDBJ databases">
        <title>Draft genome sequence of an Alphaproteobacteria species associated to the Mediterranean sponge Oscarella lobularis.</title>
        <authorList>
            <person name="Jourda C."/>
            <person name="Santini S."/>
            <person name="Claverie J.-M."/>
        </authorList>
    </citation>
    <scope>NUCLEOTIDE SEQUENCE [LARGE SCALE GENOMIC DNA]</scope>
    <source>
        <strain evidence="1">IGS</strain>
    </source>
</reference>
<dbReference type="PATRIC" id="fig|1675527.3.peg.3672"/>
<name>A0A0J9E6Z0_9RHOB</name>
<dbReference type="EMBL" id="LFTY01000002">
    <property type="protein sequence ID" value="KMW58535.1"/>
    <property type="molecule type" value="Genomic_DNA"/>
</dbReference>